<dbReference type="InterPro" id="IPR059223">
    <property type="entry name" value="DVU0772-like"/>
</dbReference>
<dbReference type="Pfam" id="PF07603">
    <property type="entry name" value="Lcl_C"/>
    <property type="match status" value="1"/>
</dbReference>
<keyword evidence="3" id="KW-1185">Reference proteome</keyword>
<dbReference type="OrthoDB" id="5471332at2"/>
<dbReference type="PATRIC" id="fig|1167006.5.peg.2019"/>
<evidence type="ECO:0000259" key="1">
    <source>
        <dbReference type="Pfam" id="PF07603"/>
    </source>
</evidence>
<reference evidence="3" key="1">
    <citation type="journal article" date="2013" name="Stand. Genomic Sci.">
        <title>Complete genome sequence of Desulfocapsa sulfexigens, a marine deltaproteobacterium specialized in disproportionating inorganic sulfur compounds.</title>
        <authorList>
            <person name="Finster K.W."/>
            <person name="Kjeldsen K.U."/>
            <person name="Kube M."/>
            <person name="Reinhardt R."/>
            <person name="Mussmann M."/>
            <person name="Amann R."/>
            <person name="Schreiber L."/>
        </authorList>
    </citation>
    <scope>NUCLEOTIDE SEQUENCE [LARGE SCALE GENOMIC DNA]</scope>
    <source>
        <strain evidence="3">DSM 10523 / SB164P1</strain>
    </source>
</reference>
<evidence type="ECO:0000313" key="3">
    <source>
        <dbReference type="Proteomes" id="UP000011721"/>
    </source>
</evidence>
<protein>
    <recommendedName>
        <fullName evidence="1">Lcl C-terminal domain-containing protein</fullName>
    </recommendedName>
</protein>
<dbReference type="InterPro" id="IPR011460">
    <property type="entry name" value="Lcl_C"/>
</dbReference>
<dbReference type="eggNOG" id="ENOG50310J3">
    <property type="taxonomic scope" value="Bacteria"/>
</dbReference>
<dbReference type="EMBL" id="CP003985">
    <property type="protein sequence ID" value="AGF78391.1"/>
    <property type="molecule type" value="Genomic_DNA"/>
</dbReference>
<proteinExistence type="predicted"/>
<dbReference type="KEGG" id="dsf:UWK_01834"/>
<evidence type="ECO:0000313" key="2">
    <source>
        <dbReference type="EMBL" id="AGF78391.1"/>
    </source>
</evidence>
<dbReference type="HOGENOM" id="CLU_882037_0_0_7"/>
<dbReference type="NCBIfam" id="NF045682">
    <property type="entry name" value="DVU0772_fam"/>
    <property type="match status" value="1"/>
</dbReference>
<dbReference type="STRING" id="1167006.UWK_01834"/>
<sequence>MGMFQKLQIGDSVTPEIDWEMTPDMTFGTFESWGGREQMRSRISGTDRVYYFFIDNWDDEPKLCLMERGVKHARVAAEIRAPEQMLKKCVENHGTSSLFEKSYAINGEIKEWLIANVLESEDTSAVIPLYDKPEVEDMGGALPLLSESGFAGEKVALPTEHSFINDDELAPLMKKWNFYDGDLNAEGNFENFLVDPGDRRVVVDQRTGLMWQRGGLDITAVRSMKRKIEQLNKDGYAGFHDWRMPTMEEAMSIMNKEVNSKDIHLELCFSKEQPFIFVDAQRRPGGYWYVDYKHGRAFWSSGTIPGGFARLCRSM</sequence>
<gene>
    <name evidence="2" type="ordered locus">UWK_01834</name>
</gene>
<feature type="domain" description="Lcl C-terminal" evidence="1">
    <location>
        <begin position="201"/>
        <end position="301"/>
    </location>
</feature>
<dbReference type="AlphaFoldDB" id="M1PPR6"/>
<organism evidence="2 3">
    <name type="scientific">Desulfocapsa sulfexigens (strain DSM 10523 / SB164P1)</name>
    <dbReference type="NCBI Taxonomy" id="1167006"/>
    <lineage>
        <taxon>Bacteria</taxon>
        <taxon>Pseudomonadati</taxon>
        <taxon>Thermodesulfobacteriota</taxon>
        <taxon>Desulfobulbia</taxon>
        <taxon>Desulfobulbales</taxon>
        <taxon>Desulfocapsaceae</taxon>
        <taxon>Desulfocapsa</taxon>
    </lineage>
</organism>
<name>M1PPR6_DESSD</name>
<accession>M1PPR6</accession>
<dbReference type="Proteomes" id="UP000011721">
    <property type="component" value="Chromosome"/>
</dbReference>